<dbReference type="Gene3D" id="3.30.565.10">
    <property type="entry name" value="Histidine kinase-like ATPase, C-terminal domain"/>
    <property type="match status" value="1"/>
</dbReference>
<keyword evidence="8" id="KW-0902">Two-component regulatory system</keyword>
<accession>A0A917EW17</accession>
<dbReference type="Pfam" id="PF02518">
    <property type="entry name" value="HATPase_c"/>
    <property type="match status" value="1"/>
</dbReference>
<dbReference type="InterPro" id="IPR013656">
    <property type="entry name" value="PAS_4"/>
</dbReference>
<dbReference type="PANTHER" id="PTHR43065:SF34">
    <property type="entry name" value="SPORULATION KINASE A"/>
    <property type="match status" value="1"/>
</dbReference>
<feature type="domain" description="Histidine kinase" evidence="9">
    <location>
        <begin position="416"/>
        <end position="621"/>
    </location>
</feature>
<dbReference type="GO" id="GO:0000155">
    <property type="term" value="F:phosphorelay sensor kinase activity"/>
    <property type="evidence" value="ECO:0007669"/>
    <property type="project" value="InterPro"/>
</dbReference>
<dbReference type="CDD" id="cd00130">
    <property type="entry name" value="PAS"/>
    <property type="match status" value="2"/>
</dbReference>
<dbReference type="CDD" id="cd00075">
    <property type="entry name" value="HATPase"/>
    <property type="match status" value="1"/>
</dbReference>
<reference evidence="11" key="1">
    <citation type="journal article" date="2014" name="Int. J. Syst. Evol. Microbiol.">
        <title>Complete genome sequence of Corynebacterium casei LMG S-19264T (=DSM 44701T), isolated from a smear-ripened cheese.</title>
        <authorList>
            <consortium name="US DOE Joint Genome Institute (JGI-PGF)"/>
            <person name="Walter F."/>
            <person name="Albersmeier A."/>
            <person name="Kalinowski J."/>
            <person name="Ruckert C."/>
        </authorList>
    </citation>
    <scope>NUCLEOTIDE SEQUENCE</scope>
    <source>
        <strain evidence="11">CGMCC 1.12153</strain>
    </source>
</reference>
<comment type="catalytic activity">
    <reaction evidence="1">
        <text>ATP + protein L-histidine = ADP + protein N-phospho-L-histidine.</text>
        <dbReference type="EC" id="2.7.13.3"/>
    </reaction>
</comment>
<dbReference type="CDD" id="cd00082">
    <property type="entry name" value="HisKA"/>
    <property type="match status" value="1"/>
</dbReference>
<organism evidence="11 12">
    <name type="scientific">Halobacillus andaensis</name>
    <dbReference type="NCBI Taxonomy" id="1176239"/>
    <lineage>
        <taxon>Bacteria</taxon>
        <taxon>Bacillati</taxon>
        <taxon>Bacillota</taxon>
        <taxon>Bacilli</taxon>
        <taxon>Bacillales</taxon>
        <taxon>Bacillaceae</taxon>
        <taxon>Halobacillus</taxon>
    </lineage>
</organism>
<dbReference type="SMART" id="SM00091">
    <property type="entry name" value="PAS"/>
    <property type="match status" value="3"/>
</dbReference>
<dbReference type="InterPro" id="IPR036890">
    <property type="entry name" value="HATPase_C_sf"/>
</dbReference>
<comment type="caution">
    <text evidence="11">The sequence shown here is derived from an EMBL/GenBank/DDBJ whole genome shotgun (WGS) entry which is preliminary data.</text>
</comment>
<dbReference type="InterPro" id="IPR004358">
    <property type="entry name" value="Sig_transdc_His_kin-like_C"/>
</dbReference>
<keyword evidence="12" id="KW-1185">Reference proteome</keyword>
<dbReference type="Pfam" id="PF08448">
    <property type="entry name" value="PAS_4"/>
    <property type="match status" value="1"/>
</dbReference>
<evidence type="ECO:0000259" key="10">
    <source>
        <dbReference type="PROSITE" id="PS50112"/>
    </source>
</evidence>
<evidence type="ECO:0000313" key="11">
    <source>
        <dbReference type="EMBL" id="GGF24656.1"/>
    </source>
</evidence>
<dbReference type="SMART" id="SM00387">
    <property type="entry name" value="HATPase_c"/>
    <property type="match status" value="1"/>
</dbReference>
<keyword evidence="5" id="KW-0547">Nucleotide-binding</keyword>
<keyword evidence="6 11" id="KW-0418">Kinase</keyword>
<evidence type="ECO:0000256" key="6">
    <source>
        <dbReference type="ARBA" id="ARBA00022777"/>
    </source>
</evidence>
<dbReference type="Pfam" id="PF13426">
    <property type="entry name" value="PAS_9"/>
    <property type="match status" value="1"/>
</dbReference>
<dbReference type="Gene3D" id="3.30.450.20">
    <property type="entry name" value="PAS domain"/>
    <property type="match status" value="2"/>
</dbReference>
<dbReference type="SMART" id="SM00388">
    <property type="entry name" value="HisKA"/>
    <property type="match status" value="1"/>
</dbReference>
<dbReference type="EC" id="2.7.13.3" evidence="2"/>
<evidence type="ECO:0000256" key="3">
    <source>
        <dbReference type="ARBA" id="ARBA00022553"/>
    </source>
</evidence>
<dbReference type="AlphaFoldDB" id="A0A917EW17"/>
<dbReference type="InterPro" id="IPR000014">
    <property type="entry name" value="PAS"/>
</dbReference>
<evidence type="ECO:0000313" key="12">
    <source>
        <dbReference type="Proteomes" id="UP000660110"/>
    </source>
</evidence>
<gene>
    <name evidence="11" type="primary">kinA</name>
    <name evidence="11" type="ORF">GCM10010954_24430</name>
</gene>
<keyword evidence="7" id="KW-0067">ATP-binding</keyword>
<dbReference type="PRINTS" id="PR00344">
    <property type="entry name" value="BCTRLSENSOR"/>
</dbReference>
<keyword evidence="4" id="KW-0808">Transferase</keyword>
<feature type="domain" description="PAS" evidence="10">
    <location>
        <begin position="162"/>
        <end position="232"/>
    </location>
</feature>
<dbReference type="PROSITE" id="PS50112">
    <property type="entry name" value="PAS"/>
    <property type="match status" value="1"/>
</dbReference>
<evidence type="ECO:0000256" key="1">
    <source>
        <dbReference type="ARBA" id="ARBA00000085"/>
    </source>
</evidence>
<dbReference type="Pfam" id="PF00512">
    <property type="entry name" value="HisKA"/>
    <property type="match status" value="1"/>
</dbReference>
<keyword evidence="3" id="KW-0597">Phosphoprotein</keyword>
<proteinExistence type="predicted"/>
<dbReference type="PANTHER" id="PTHR43065">
    <property type="entry name" value="SENSOR HISTIDINE KINASE"/>
    <property type="match status" value="1"/>
</dbReference>
<dbReference type="InterPro" id="IPR005467">
    <property type="entry name" value="His_kinase_dom"/>
</dbReference>
<dbReference type="SUPFAM" id="SSF55874">
    <property type="entry name" value="ATPase domain of HSP90 chaperone/DNA topoisomerase II/histidine kinase"/>
    <property type="match status" value="1"/>
</dbReference>
<dbReference type="InterPro" id="IPR003661">
    <property type="entry name" value="HisK_dim/P_dom"/>
</dbReference>
<evidence type="ECO:0000256" key="8">
    <source>
        <dbReference type="ARBA" id="ARBA00023012"/>
    </source>
</evidence>
<dbReference type="GO" id="GO:0005524">
    <property type="term" value="F:ATP binding"/>
    <property type="evidence" value="ECO:0007669"/>
    <property type="project" value="UniProtKB-KW"/>
</dbReference>
<dbReference type="InterPro" id="IPR035965">
    <property type="entry name" value="PAS-like_dom_sf"/>
</dbReference>
<dbReference type="SUPFAM" id="SSF47384">
    <property type="entry name" value="Homodimeric domain of signal transducing histidine kinase"/>
    <property type="match status" value="1"/>
</dbReference>
<protein>
    <recommendedName>
        <fullName evidence="2">histidine kinase</fullName>
        <ecNumber evidence="2">2.7.13.3</ecNumber>
    </recommendedName>
</protein>
<dbReference type="InterPro" id="IPR003594">
    <property type="entry name" value="HATPase_dom"/>
</dbReference>
<dbReference type="SUPFAM" id="SSF55785">
    <property type="entry name" value="PYP-like sensor domain (PAS domain)"/>
    <property type="match status" value="2"/>
</dbReference>
<dbReference type="Proteomes" id="UP000660110">
    <property type="component" value="Unassembled WGS sequence"/>
</dbReference>
<evidence type="ECO:0000259" key="9">
    <source>
        <dbReference type="PROSITE" id="PS50109"/>
    </source>
</evidence>
<dbReference type="InterPro" id="IPR036097">
    <property type="entry name" value="HisK_dim/P_sf"/>
</dbReference>
<dbReference type="PROSITE" id="PS50109">
    <property type="entry name" value="HIS_KIN"/>
    <property type="match status" value="1"/>
</dbReference>
<name>A0A917EW17_HALAA</name>
<reference evidence="11" key="2">
    <citation type="submission" date="2020-09" db="EMBL/GenBank/DDBJ databases">
        <authorList>
            <person name="Sun Q."/>
            <person name="Zhou Y."/>
        </authorList>
    </citation>
    <scope>NUCLEOTIDE SEQUENCE</scope>
    <source>
        <strain evidence="11">CGMCC 1.12153</strain>
    </source>
</reference>
<dbReference type="Gene3D" id="1.10.287.130">
    <property type="match status" value="1"/>
</dbReference>
<dbReference type="NCBIfam" id="TIGR00229">
    <property type="entry name" value="sensory_box"/>
    <property type="match status" value="1"/>
</dbReference>
<evidence type="ECO:0000256" key="4">
    <source>
        <dbReference type="ARBA" id="ARBA00022679"/>
    </source>
</evidence>
<dbReference type="EMBL" id="BMEL01000003">
    <property type="protein sequence ID" value="GGF24656.1"/>
    <property type="molecule type" value="Genomic_DNA"/>
</dbReference>
<evidence type="ECO:0000256" key="5">
    <source>
        <dbReference type="ARBA" id="ARBA00022741"/>
    </source>
</evidence>
<evidence type="ECO:0000256" key="7">
    <source>
        <dbReference type="ARBA" id="ARBA00022840"/>
    </source>
</evidence>
<evidence type="ECO:0000256" key="2">
    <source>
        <dbReference type="ARBA" id="ARBA00012438"/>
    </source>
</evidence>
<sequence length="621" mass="70444">MVIKERYFDHLYSGELLAVLEVSSTPACLLDVHHQTVTLNRTLSTELMISETKLHLSNWLSLFQIHDRGEIYRVIHQSSEWNETEIGVSIQIADQLKAFSCKMLHLSNGNIAVIFSPPTNKTNKSSQKSIQDPKRNPLPSCTVLNLTEAFTTQASSTRTSQVKDRLVQAADYFPYGLAMLNSNWEVIYANPKMEQMAGLKLSEYYRKKLWDLFSVNDYNSFFQHYLRAMETQEPVEFQGEACKTGIIMEVTAVPSEQGITIIAKDVSRYNLQLESMKKTEERFNLLSSNIKEACWICSPDLGELHYLSDAFTHIYGVDKHVIINDPPRLFNLIDEEYLDIVKEAGIIMTQKEHQVEYTITTPAGEKKWIRMRGFPAEDEGRKYVVGIDEEITQIKEMSLLEEKSRQLSIITQMAAGVAHEIKNPLTAIKGFLQIGAANPDLRDSYHDIILDEVNRIESIVQDFMMLSKPKSSVQLEYVNLEAIISYVSRLLDPDSSSKEVMIYHSCDSNLKGFYSEPKRLKQILINLVANAMESLGKDGEVQIETVVQDDELIISVIDNGHGLSEQELSKLGEPFYTTKEKGTGLGIMVTKKMIDDLDGQIRYQSSKGEGTCVTVRLPYKT</sequence>